<dbReference type="Proteomes" id="UP000018291">
    <property type="component" value="Unassembled WGS sequence"/>
</dbReference>
<evidence type="ECO:0000256" key="1">
    <source>
        <dbReference type="ARBA" id="ARBA00009981"/>
    </source>
</evidence>
<dbReference type="SUPFAM" id="SSF143120">
    <property type="entry name" value="YefM-like"/>
    <property type="match status" value="1"/>
</dbReference>
<evidence type="ECO:0000313" key="3">
    <source>
        <dbReference type="Proteomes" id="UP000018291"/>
    </source>
</evidence>
<dbReference type="EMBL" id="CANL01000029">
    <property type="protein sequence ID" value="CCM64149.1"/>
    <property type="molecule type" value="Genomic_DNA"/>
</dbReference>
<protein>
    <submittedName>
        <fullName evidence="2">Prevent-host-death family protein</fullName>
    </submittedName>
</protein>
<dbReference type="HOGENOM" id="CLU_174702_1_1_11"/>
<accession>R4YZR6</accession>
<dbReference type="eggNOG" id="COG4118">
    <property type="taxonomic scope" value="Bacteria"/>
</dbReference>
<comment type="caution">
    <text evidence="2">The sequence shown here is derived from an EMBL/GenBank/DDBJ whole genome shotgun (WGS) entry which is preliminary data.</text>
</comment>
<dbReference type="RefSeq" id="WP_012227827.1">
    <property type="nucleotide sequence ID" value="NZ_HG422565.1"/>
</dbReference>
<dbReference type="OrthoDB" id="557859at2"/>
<keyword evidence="3" id="KW-1185">Reference proteome</keyword>
<gene>
    <name evidence="2" type="ORF">BN381_350009</name>
</gene>
<evidence type="ECO:0000313" key="2">
    <source>
        <dbReference type="EMBL" id="CCM64149.1"/>
    </source>
</evidence>
<name>R4YZR6_9ACTN</name>
<proteinExistence type="inferred from homology"/>
<sequence length="84" mass="9327">MGQTITQRELRNGSGEIMRRLDEGESFVVTRNGVPVGELTPLRRLRFVTAASVTEIFRTAPTVDAHKFRQDLDAVASQDVTPRG</sequence>
<dbReference type="STRING" id="1229780.BN381_350009"/>
<dbReference type="AlphaFoldDB" id="R4YZR6"/>
<dbReference type="InterPro" id="IPR036165">
    <property type="entry name" value="YefM-like_sf"/>
</dbReference>
<reference evidence="2 3" key="1">
    <citation type="journal article" date="2013" name="ISME J.">
        <title>Metabolic model for the filamentous 'Candidatus Microthrix parvicella' based on genomic and metagenomic analyses.</title>
        <authorList>
            <person name="Jon McIlroy S."/>
            <person name="Kristiansen R."/>
            <person name="Albertsen M."/>
            <person name="Michael Karst S."/>
            <person name="Rossetti S."/>
            <person name="Lund Nielsen J."/>
            <person name="Tandoi V."/>
            <person name="James Seviour R."/>
            <person name="Nielsen P.H."/>
        </authorList>
    </citation>
    <scope>NUCLEOTIDE SEQUENCE [LARGE SCALE GENOMIC DNA]</scope>
    <source>
        <strain evidence="2 3">RN1</strain>
    </source>
</reference>
<comment type="similarity">
    <text evidence="1">Belongs to the phD/YefM antitoxin family.</text>
</comment>
<organism evidence="2 3">
    <name type="scientific">Candidatus Neomicrothrix parvicella RN1</name>
    <dbReference type="NCBI Taxonomy" id="1229780"/>
    <lineage>
        <taxon>Bacteria</taxon>
        <taxon>Bacillati</taxon>
        <taxon>Actinomycetota</taxon>
        <taxon>Acidimicrobiia</taxon>
        <taxon>Acidimicrobiales</taxon>
        <taxon>Microthrixaceae</taxon>
        <taxon>Candidatus Neomicrothrix</taxon>
    </lineage>
</organism>